<dbReference type="Gene3D" id="2.60.40.10">
    <property type="entry name" value="Immunoglobulins"/>
    <property type="match status" value="1"/>
</dbReference>
<feature type="chain" id="PRO_5037012589" description="Molecular chaperone" evidence="1">
    <location>
        <begin position="29"/>
        <end position="277"/>
    </location>
</feature>
<dbReference type="AlphaFoldDB" id="A0A918R5K9"/>
<comment type="caution">
    <text evidence="2">The sequence shown here is derived from an EMBL/GenBank/DDBJ whole genome shotgun (WGS) entry which is preliminary data.</text>
</comment>
<name>A0A918R5K9_9SPHN</name>
<reference evidence="2" key="1">
    <citation type="journal article" date="2014" name="Int. J. Syst. Evol. Microbiol.">
        <title>Complete genome sequence of Corynebacterium casei LMG S-19264T (=DSM 44701T), isolated from a smear-ripened cheese.</title>
        <authorList>
            <consortium name="US DOE Joint Genome Institute (JGI-PGF)"/>
            <person name="Walter F."/>
            <person name="Albersmeier A."/>
            <person name="Kalinowski J."/>
            <person name="Ruckert C."/>
        </authorList>
    </citation>
    <scope>NUCLEOTIDE SEQUENCE</scope>
    <source>
        <strain evidence="2">KCTC 32422</strain>
    </source>
</reference>
<evidence type="ECO:0008006" key="4">
    <source>
        <dbReference type="Google" id="ProtNLM"/>
    </source>
</evidence>
<dbReference type="EMBL" id="BMZD01000001">
    <property type="protein sequence ID" value="GGZ86133.1"/>
    <property type="molecule type" value="Genomic_DNA"/>
</dbReference>
<sequence>MSQFPRFRRALFGLAALGSVLTAVPAQAQGDLLVAPTRVVMNGGGSAEVVLSNIGSAPATYRITVELRRMDAEGDFSDVAEESANAVERAALDMIRYAPRRITLLPGQPQAVRISARPAPDLPDGEYRVHMGFRAIPAAMTPEEAAKEAAAGGLSIRLTPVYGITIPVFVRKGRLEASAALANPRFVKDGEQTFVELDMSRTGQRSVFGMVEGKTARGEAVFQQRGIAIYPEVTQRKLRVPVTPEQQAKLTGPIRIEYRELPENGGQLIAEVTSAIR</sequence>
<keyword evidence="1" id="KW-0732">Signal</keyword>
<feature type="signal peptide" evidence="1">
    <location>
        <begin position="1"/>
        <end position="28"/>
    </location>
</feature>
<dbReference type="InterPro" id="IPR013783">
    <property type="entry name" value="Ig-like_fold"/>
</dbReference>
<dbReference type="SUPFAM" id="SSF49354">
    <property type="entry name" value="PapD-like"/>
    <property type="match status" value="1"/>
</dbReference>
<evidence type="ECO:0000256" key="1">
    <source>
        <dbReference type="SAM" id="SignalP"/>
    </source>
</evidence>
<keyword evidence="3" id="KW-1185">Reference proteome</keyword>
<dbReference type="RefSeq" id="WP_229822024.1">
    <property type="nucleotide sequence ID" value="NZ_BMZD01000001.1"/>
</dbReference>
<accession>A0A918R5K9</accession>
<evidence type="ECO:0000313" key="3">
    <source>
        <dbReference type="Proteomes" id="UP000634139"/>
    </source>
</evidence>
<reference evidence="2" key="2">
    <citation type="submission" date="2020-09" db="EMBL/GenBank/DDBJ databases">
        <authorList>
            <person name="Sun Q."/>
            <person name="Kim S."/>
        </authorList>
    </citation>
    <scope>NUCLEOTIDE SEQUENCE</scope>
    <source>
        <strain evidence="2">KCTC 32422</strain>
    </source>
</reference>
<protein>
    <recommendedName>
        <fullName evidence="4">Molecular chaperone</fullName>
    </recommendedName>
</protein>
<evidence type="ECO:0000313" key="2">
    <source>
        <dbReference type="EMBL" id="GGZ86133.1"/>
    </source>
</evidence>
<gene>
    <name evidence="2" type="ORF">GCM10011617_00730</name>
</gene>
<proteinExistence type="predicted"/>
<dbReference type="Proteomes" id="UP000634139">
    <property type="component" value="Unassembled WGS sequence"/>
</dbReference>
<organism evidence="2 3">
    <name type="scientific">Novosphingobium arvoryzae</name>
    <dbReference type="NCBI Taxonomy" id="1256514"/>
    <lineage>
        <taxon>Bacteria</taxon>
        <taxon>Pseudomonadati</taxon>
        <taxon>Pseudomonadota</taxon>
        <taxon>Alphaproteobacteria</taxon>
        <taxon>Sphingomonadales</taxon>
        <taxon>Sphingomonadaceae</taxon>
        <taxon>Novosphingobium</taxon>
    </lineage>
</organism>
<dbReference type="InterPro" id="IPR008962">
    <property type="entry name" value="PapD-like_sf"/>
</dbReference>